<dbReference type="CTD" id="9953586"/>
<dbReference type="EMBL" id="JH716025">
    <property type="protein sequence ID" value="EFO12443.1"/>
    <property type="molecule type" value="Genomic_DNA"/>
</dbReference>
<name>A0A1S0TEN1_LOALO</name>
<reference evidence="2" key="1">
    <citation type="submission" date="2012-04" db="EMBL/GenBank/DDBJ databases">
        <title>The Genome Sequence of Loa loa.</title>
        <authorList>
            <consortium name="The Broad Institute Genome Sequencing Platform"/>
            <consortium name="Broad Institute Genome Sequencing Center for Infectious Disease"/>
            <person name="Nutman T.B."/>
            <person name="Fink D.L."/>
            <person name="Russ C."/>
            <person name="Young S."/>
            <person name="Zeng Q."/>
            <person name="Gargeya S."/>
            <person name="Alvarado L."/>
            <person name="Berlin A."/>
            <person name="Chapman S.B."/>
            <person name="Chen Z."/>
            <person name="Freedman E."/>
            <person name="Gellesch M."/>
            <person name="Goldberg J."/>
            <person name="Griggs A."/>
            <person name="Gujja S."/>
            <person name="Heilman E.R."/>
            <person name="Heiman D."/>
            <person name="Howarth C."/>
            <person name="Mehta T."/>
            <person name="Neiman D."/>
            <person name="Pearson M."/>
            <person name="Roberts A."/>
            <person name="Saif S."/>
            <person name="Shea T."/>
            <person name="Shenoy N."/>
            <person name="Sisk P."/>
            <person name="Stolte C."/>
            <person name="Sykes S."/>
            <person name="White J."/>
            <person name="Yandava C."/>
            <person name="Haas B."/>
            <person name="Henn M.R."/>
            <person name="Nusbaum C."/>
            <person name="Birren B."/>
        </authorList>
    </citation>
    <scope>NUCLEOTIDE SEQUENCE [LARGE SCALE GENOMIC DNA]</scope>
</reference>
<proteinExistence type="predicted"/>
<protein>
    <submittedName>
        <fullName evidence="2">Uncharacterized protein</fullName>
    </submittedName>
</protein>
<sequence length="79" mass="9097">MMKLMAYIAFVIYCAQRMQAVVAIITDGVTDKLWDDDQLIETMQLKSTLTNCGTMKDARLPDLEENPRLFVRNTLELIK</sequence>
<dbReference type="RefSeq" id="XP_003151626.1">
    <property type="nucleotide sequence ID" value="XM_003151578.1"/>
</dbReference>
<gene>
    <name evidence="2" type="ORF">LOAG_16090</name>
</gene>
<feature type="signal peptide" evidence="1">
    <location>
        <begin position="1"/>
        <end position="20"/>
    </location>
</feature>
<dbReference type="AlphaFoldDB" id="A0A1S0TEN1"/>
<dbReference type="GeneID" id="9953586"/>
<dbReference type="InParanoid" id="A0A1S0TEN1"/>
<feature type="chain" id="PRO_5010316474" evidence="1">
    <location>
        <begin position="21"/>
        <end position="79"/>
    </location>
</feature>
<dbReference type="OrthoDB" id="5823757at2759"/>
<evidence type="ECO:0000256" key="1">
    <source>
        <dbReference type="SAM" id="SignalP"/>
    </source>
</evidence>
<accession>A0A1S0TEN1</accession>
<evidence type="ECO:0000313" key="2">
    <source>
        <dbReference type="EMBL" id="EFO12443.1"/>
    </source>
</evidence>
<dbReference type="KEGG" id="loa:LOAG_16090"/>
<organism evidence="2">
    <name type="scientific">Loa loa</name>
    <name type="common">Eye worm</name>
    <name type="synonym">Filaria loa</name>
    <dbReference type="NCBI Taxonomy" id="7209"/>
    <lineage>
        <taxon>Eukaryota</taxon>
        <taxon>Metazoa</taxon>
        <taxon>Ecdysozoa</taxon>
        <taxon>Nematoda</taxon>
        <taxon>Chromadorea</taxon>
        <taxon>Rhabditida</taxon>
        <taxon>Spirurina</taxon>
        <taxon>Spiruromorpha</taxon>
        <taxon>Filarioidea</taxon>
        <taxon>Onchocercidae</taxon>
        <taxon>Loa</taxon>
    </lineage>
</organism>
<keyword evidence="1" id="KW-0732">Signal</keyword>